<dbReference type="InterPro" id="IPR002347">
    <property type="entry name" value="SDR_fam"/>
</dbReference>
<protein>
    <submittedName>
        <fullName evidence="2">Short-subunit dehydrogenase</fullName>
    </submittedName>
</protein>
<comment type="caution">
    <text evidence="2">The sequence shown here is derived from an EMBL/GenBank/DDBJ whole genome shotgun (WGS) entry which is preliminary data.</text>
</comment>
<name>A0A3N2GY78_9PSEU</name>
<sequence>MPGGHGPMSARLWTDSRHCAELNGMTQKAIVTAGTGGLGFEVARQLARLDHDVVIVGRDPERGVAAARTIGGRFVQADLSVLAEVRALGERLAAEGPWQLLVNNVGGMWSQRWETAEGIEASFAVNHLSPLVLTEALLDSLRAGRPSRIVDVTSSSIQAALTLGTPSYAEVEPGEYYGMAVSGRAKLAHLAYNRELAQRLRGSGIAVFAADPGAAATPNAGEMTPEILPPALRPMWEQILEGVQRPASEAARSVVFAATDPSLETGLVIGPDCTPSEDLTGALTDELVAAARDLTERVLKQ</sequence>
<dbReference type="PANTHER" id="PTHR43157">
    <property type="entry name" value="PHOSPHATIDYLINOSITOL-GLYCAN BIOSYNTHESIS CLASS F PROTEIN-RELATED"/>
    <property type="match status" value="1"/>
</dbReference>
<dbReference type="InterPro" id="IPR036291">
    <property type="entry name" value="NAD(P)-bd_dom_sf"/>
</dbReference>
<dbReference type="AlphaFoldDB" id="A0A3N2GY78"/>
<keyword evidence="1" id="KW-0560">Oxidoreductase</keyword>
<dbReference type="PRINTS" id="PR00081">
    <property type="entry name" value="GDHRDH"/>
</dbReference>
<accession>A0A3N2GY78</accession>
<keyword evidence="3" id="KW-1185">Reference proteome</keyword>
<evidence type="ECO:0000256" key="1">
    <source>
        <dbReference type="ARBA" id="ARBA00023002"/>
    </source>
</evidence>
<gene>
    <name evidence="2" type="ORF">EDD35_4009</name>
</gene>
<dbReference type="Proteomes" id="UP000274843">
    <property type="component" value="Unassembled WGS sequence"/>
</dbReference>
<reference evidence="2 3" key="1">
    <citation type="submission" date="2018-11" db="EMBL/GenBank/DDBJ databases">
        <title>Sequencing the genomes of 1000 actinobacteria strains.</title>
        <authorList>
            <person name="Klenk H.-P."/>
        </authorList>
    </citation>
    <scope>NUCLEOTIDE SEQUENCE [LARGE SCALE GENOMIC DNA]</scope>
    <source>
        <strain evidence="2 3">DSM 44348</strain>
    </source>
</reference>
<evidence type="ECO:0000313" key="2">
    <source>
        <dbReference type="EMBL" id="ROS41641.1"/>
    </source>
</evidence>
<evidence type="ECO:0000313" key="3">
    <source>
        <dbReference type="Proteomes" id="UP000274843"/>
    </source>
</evidence>
<organism evidence="2 3">
    <name type="scientific">Amycolatopsis thermoflava</name>
    <dbReference type="NCBI Taxonomy" id="84480"/>
    <lineage>
        <taxon>Bacteria</taxon>
        <taxon>Bacillati</taxon>
        <taxon>Actinomycetota</taxon>
        <taxon>Actinomycetes</taxon>
        <taxon>Pseudonocardiales</taxon>
        <taxon>Pseudonocardiaceae</taxon>
        <taxon>Amycolatopsis</taxon>
        <taxon>Amycolatopsis methanolica group</taxon>
    </lineage>
</organism>
<dbReference type="Pfam" id="PF00106">
    <property type="entry name" value="adh_short"/>
    <property type="match status" value="1"/>
</dbReference>
<dbReference type="Gene3D" id="3.40.50.720">
    <property type="entry name" value="NAD(P)-binding Rossmann-like Domain"/>
    <property type="match status" value="1"/>
</dbReference>
<proteinExistence type="predicted"/>
<dbReference type="SUPFAM" id="SSF51735">
    <property type="entry name" value="NAD(P)-binding Rossmann-fold domains"/>
    <property type="match status" value="1"/>
</dbReference>
<dbReference type="GO" id="GO:0016491">
    <property type="term" value="F:oxidoreductase activity"/>
    <property type="evidence" value="ECO:0007669"/>
    <property type="project" value="UniProtKB-KW"/>
</dbReference>
<dbReference type="EMBL" id="RKHY01000001">
    <property type="protein sequence ID" value="ROS41641.1"/>
    <property type="molecule type" value="Genomic_DNA"/>
</dbReference>
<dbReference type="PANTHER" id="PTHR43157:SF31">
    <property type="entry name" value="PHOSPHATIDYLINOSITOL-GLYCAN BIOSYNTHESIS CLASS F PROTEIN"/>
    <property type="match status" value="1"/>
</dbReference>